<accession>N1WEA4</accession>
<name>N1WEA4_9LEPT</name>
<dbReference type="AlphaFoldDB" id="N1WEA4"/>
<evidence type="ECO:0000313" key="1">
    <source>
        <dbReference type="EMBL" id="EMY71720.1"/>
    </source>
</evidence>
<sequence length="45" mass="5129">MARFSAKGINFILPFLLYFPVDGSQRTSPGFFFLILLTDLISFNL</sequence>
<reference evidence="1 2" key="1">
    <citation type="submission" date="2013-03" db="EMBL/GenBank/DDBJ databases">
        <authorList>
            <person name="Harkins D.M."/>
            <person name="Durkin A.S."/>
            <person name="Brinkac L.M."/>
            <person name="Haft D.H."/>
            <person name="Selengut J.D."/>
            <person name="Sanka R."/>
            <person name="DePew J."/>
            <person name="Purushe J."/>
            <person name="Galloway R.L."/>
            <person name="Vinetz J.M."/>
            <person name="Sutton G.G."/>
            <person name="Nierman W.C."/>
            <person name="Fouts D.E."/>
        </authorList>
    </citation>
    <scope>NUCLEOTIDE SEQUENCE [LARGE SCALE GENOMIC DNA]</scope>
    <source>
        <strain evidence="1 2">Waz Holland</strain>
    </source>
</reference>
<protein>
    <submittedName>
        <fullName evidence="1">Uncharacterized protein</fullName>
    </submittedName>
</protein>
<gene>
    <name evidence="1" type="ORF">LEP1GSC199_3228</name>
</gene>
<proteinExistence type="predicted"/>
<evidence type="ECO:0000313" key="2">
    <source>
        <dbReference type="Proteomes" id="UP000012227"/>
    </source>
</evidence>
<comment type="caution">
    <text evidence="1">The sequence shown here is derived from an EMBL/GenBank/DDBJ whole genome shotgun (WGS) entry which is preliminary data.</text>
</comment>
<dbReference type="Proteomes" id="UP000012227">
    <property type="component" value="Unassembled WGS sequence"/>
</dbReference>
<dbReference type="EMBL" id="AOGY02000007">
    <property type="protein sequence ID" value="EMY71720.1"/>
    <property type="molecule type" value="Genomic_DNA"/>
</dbReference>
<organism evidence="1 2">
    <name type="scientific">Leptospira vanthielii serovar Holland str. Waz Holland = ATCC 700522</name>
    <dbReference type="NCBI Taxonomy" id="1218591"/>
    <lineage>
        <taxon>Bacteria</taxon>
        <taxon>Pseudomonadati</taxon>
        <taxon>Spirochaetota</taxon>
        <taxon>Spirochaetia</taxon>
        <taxon>Leptospirales</taxon>
        <taxon>Leptospiraceae</taxon>
        <taxon>Leptospira</taxon>
    </lineage>
</organism>